<dbReference type="InterPro" id="IPR000998">
    <property type="entry name" value="MAM_dom"/>
</dbReference>
<evidence type="ECO:0000313" key="4">
    <source>
        <dbReference type="RefSeq" id="XP_042573095.1"/>
    </source>
</evidence>
<keyword evidence="2" id="KW-1015">Disulfide bond</keyword>
<dbReference type="RefSeq" id="XP_042573095.1">
    <property type="nucleotide sequence ID" value="XM_042717161.1"/>
</dbReference>
<dbReference type="OrthoDB" id="10253954at2759"/>
<dbReference type="InterPro" id="IPR051622">
    <property type="entry name" value="R-tyr_protein_phosphatases"/>
</dbReference>
<dbReference type="AlphaFoldDB" id="A0A9Q9VXP3"/>
<protein>
    <submittedName>
        <fullName evidence="4">Receptor-type tyrosine-protein phosphatase mu</fullName>
    </submittedName>
</protein>
<feature type="domain" description="MAM" evidence="3">
    <location>
        <begin position="25"/>
        <end position="185"/>
    </location>
</feature>
<sequence>MCSLISRHCNGKHADNINVCSFVAGDCDFEKPFSSCGYTQGRDDDLDWEQIDTSEKSSLDPWVPPGSAMMMVNSTGRFSGQKALLFTPQLKENDTHCVIFQYYVAGREGGRPGHLNVYIKENNSPMGLPVWNTSGPAGRSWNEVELAISTYWPNFYQIVFEAVTSGQRGLLAIKDVVLQGHQCSKTRLCRKNTLITRSLAFSCHPPNINIVCLSPGIEVEP</sequence>
<evidence type="ECO:0000256" key="1">
    <source>
        <dbReference type="ARBA" id="ARBA00022737"/>
    </source>
</evidence>
<dbReference type="SMART" id="SM00137">
    <property type="entry name" value="MAM"/>
    <property type="match status" value="1"/>
</dbReference>
<dbReference type="Pfam" id="PF00629">
    <property type="entry name" value="MAM"/>
    <property type="match status" value="1"/>
</dbReference>
<organism evidence="4">
    <name type="scientific">Cyprinus carpio</name>
    <name type="common">Common carp</name>
    <dbReference type="NCBI Taxonomy" id="7962"/>
    <lineage>
        <taxon>Eukaryota</taxon>
        <taxon>Metazoa</taxon>
        <taxon>Chordata</taxon>
        <taxon>Craniata</taxon>
        <taxon>Vertebrata</taxon>
        <taxon>Euteleostomi</taxon>
        <taxon>Actinopterygii</taxon>
        <taxon>Neopterygii</taxon>
        <taxon>Teleostei</taxon>
        <taxon>Ostariophysi</taxon>
        <taxon>Cypriniformes</taxon>
        <taxon>Cyprinidae</taxon>
        <taxon>Cyprininae</taxon>
        <taxon>Cyprinus</taxon>
    </lineage>
</organism>
<dbReference type="PROSITE" id="PS50060">
    <property type="entry name" value="MAM_2"/>
    <property type="match status" value="1"/>
</dbReference>
<dbReference type="KEGG" id="ccar:122135937"/>
<dbReference type="Proteomes" id="UP001155660">
    <property type="component" value="Chromosome A3"/>
</dbReference>
<keyword evidence="1" id="KW-0677">Repeat</keyword>
<reference evidence="4" key="1">
    <citation type="submission" date="2025-08" db="UniProtKB">
        <authorList>
            <consortium name="RefSeq"/>
        </authorList>
    </citation>
    <scope>IDENTIFICATION</scope>
    <source>
        <tissue evidence="4">Muscle</tissue>
    </source>
</reference>
<accession>A0A9Q9VXP3</accession>
<dbReference type="GO" id="GO:0016020">
    <property type="term" value="C:membrane"/>
    <property type="evidence" value="ECO:0007669"/>
    <property type="project" value="InterPro"/>
</dbReference>
<dbReference type="GeneID" id="122135937"/>
<proteinExistence type="predicted"/>
<dbReference type="FunFam" id="2.60.120.200:FF:000006">
    <property type="entry name" value="receptor-type tyrosine-protein phosphatase T isoform X1"/>
    <property type="match status" value="1"/>
</dbReference>
<dbReference type="CDD" id="cd06263">
    <property type="entry name" value="MAM"/>
    <property type="match status" value="1"/>
</dbReference>
<evidence type="ECO:0000259" key="3">
    <source>
        <dbReference type="PROSITE" id="PS50060"/>
    </source>
</evidence>
<evidence type="ECO:0000256" key="2">
    <source>
        <dbReference type="ARBA" id="ARBA00023157"/>
    </source>
</evidence>
<keyword evidence="4" id="KW-0675">Receptor</keyword>
<name>A0A9Q9VXP3_CYPCA</name>
<dbReference type="PANTHER" id="PTHR24051">
    <property type="entry name" value="SUSHI DOMAIN-CONTAINING PROTEIN 1"/>
    <property type="match status" value="1"/>
</dbReference>
<gene>
    <name evidence="4" type="primary">zgc:136683</name>
</gene>
<dbReference type="PANTHER" id="PTHR24051:SF11">
    <property type="entry name" value="PROTEIN TYROSINE PHOSPHATASE, RECEPTOR TYPE, M"/>
    <property type="match status" value="1"/>
</dbReference>